<dbReference type="Pfam" id="PF01494">
    <property type="entry name" value="FAD_binding_3"/>
    <property type="match status" value="1"/>
</dbReference>
<evidence type="ECO:0000313" key="7">
    <source>
        <dbReference type="Proteomes" id="UP000799437"/>
    </source>
</evidence>
<evidence type="ECO:0000313" key="6">
    <source>
        <dbReference type="EMBL" id="KAF2759538.1"/>
    </source>
</evidence>
<dbReference type="Gene3D" id="3.50.50.60">
    <property type="entry name" value="FAD/NAD(P)-binding domain"/>
    <property type="match status" value="1"/>
</dbReference>
<evidence type="ECO:0000256" key="3">
    <source>
        <dbReference type="ARBA" id="ARBA00022827"/>
    </source>
</evidence>
<gene>
    <name evidence="6" type="ORF">EJ05DRAFT_536832</name>
</gene>
<dbReference type="PANTHER" id="PTHR43004">
    <property type="entry name" value="TRK SYSTEM POTASSIUM UPTAKE PROTEIN"/>
    <property type="match status" value="1"/>
</dbReference>
<dbReference type="Pfam" id="PF21274">
    <property type="entry name" value="Rng_hyd_C"/>
    <property type="match status" value="1"/>
</dbReference>
<keyword evidence="6" id="KW-0503">Monooxygenase</keyword>
<dbReference type="InterPro" id="IPR002938">
    <property type="entry name" value="FAD-bd"/>
</dbReference>
<dbReference type="SUPFAM" id="SSF51905">
    <property type="entry name" value="FAD/NAD(P)-binding domain"/>
    <property type="match status" value="1"/>
</dbReference>
<dbReference type="Proteomes" id="UP000799437">
    <property type="component" value="Unassembled WGS sequence"/>
</dbReference>
<dbReference type="PRINTS" id="PR00420">
    <property type="entry name" value="RNGMNOXGNASE"/>
</dbReference>
<proteinExistence type="predicted"/>
<dbReference type="AlphaFoldDB" id="A0A6A6W9I3"/>
<sequence>MTRTTTETVDIVIVGGGPTGLLSAFLARQLGLSIAVLDSKDSTLTVGRADALNARSQQYLEVAGVLEELLPKGIRCNTSTIFADGEFKSRQSHWWNSLTHCFHNNFLMVGQPVVEAVLASHLDFPIHFSEPAVSFSESDEGVTVRTAKRTVQAKYLIASDGARSAVRTALEIPFEGTKPNMTWAVLDTFIDTDFPVCSEIITFQLDGQSRISWIPRERGMARFYVLHDDEITQEKTEASIRKHMAPYRIDFVETEWFSKFEIKERIAETFVSKCSTGRIILAGDAAHVHSVNGGQGLNTGIADAFSLIWRLKMCLSPSTSPTAKARILQSYNTERHSVAQEVIDIAAKLVRKTITEAKDYVAVIEKNAGYITGMGVNYAGIGSAMIKDSETGLFKAGNRMPDLWVKTAGKDHERLYSKFSYGHFVMVRIGGGKGVEVPSEVEVVTVGPSKEPGESALSASWVRQEDRYVVVVRPDMYVGYVGSEREGLEYLRALY</sequence>
<dbReference type="InterPro" id="IPR050641">
    <property type="entry name" value="RIFMO-like"/>
</dbReference>
<dbReference type="Gene3D" id="3.30.9.10">
    <property type="entry name" value="D-Amino Acid Oxidase, subunit A, domain 2"/>
    <property type="match status" value="1"/>
</dbReference>
<protein>
    <submittedName>
        <fullName evidence="6">FAD monooxygenase</fullName>
    </submittedName>
</protein>
<evidence type="ECO:0000259" key="5">
    <source>
        <dbReference type="Pfam" id="PF01494"/>
    </source>
</evidence>
<dbReference type="GeneID" id="54490394"/>
<dbReference type="SUPFAM" id="SSF54373">
    <property type="entry name" value="FAD-linked reductases, C-terminal domain"/>
    <property type="match status" value="1"/>
</dbReference>
<evidence type="ECO:0000256" key="1">
    <source>
        <dbReference type="ARBA" id="ARBA00001974"/>
    </source>
</evidence>
<evidence type="ECO:0000256" key="4">
    <source>
        <dbReference type="ARBA" id="ARBA00023002"/>
    </source>
</evidence>
<dbReference type="Gene3D" id="3.40.30.120">
    <property type="match status" value="1"/>
</dbReference>
<dbReference type="OrthoDB" id="10016252at2759"/>
<name>A0A6A6W9I3_9PEZI</name>
<comment type="cofactor">
    <cofactor evidence="1">
        <name>FAD</name>
        <dbReference type="ChEBI" id="CHEBI:57692"/>
    </cofactor>
</comment>
<keyword evidence="2" id="KW-0285">Flavoprotein</keyword>
<organism evidence="6 7">
    <name type="scientific">Pseudovirgaria hyperparasitica</name>
    <dbReference type="NCBI Taxonomy" id="470096"/>
    <lineage>
        <taxon>Eukaryota</taxon>
        <taxon>Fungi</taxon>
        <taxon>Dikarya</taxon>
        <taxon>Ascomycota</taxon>
        <taxon>Pezizomycotina</taxon>
        <taxon>Dothideomycetes</taxon>
        <taxon>Dothideomycetes incertae sedis</taxon>
        <taxon>Acrospermales</taxon>
        <taxon>Acrospermaceae</taxon>
        <taxon>Pseudovirgaria</taxon>
    </lineage>
</organism>
<keyword evidence="4" id="KW-0560">Oxidoreductase</keyword>
<keyword evidence="3" id="KW-0274">FAD</keyword>
<dbReference type="RefSeq" id="XP_033601989.1">
    <property type="nucleotide sequence ID" value="XM_033749340.1"/>
</dbReference>
<evidence type="ECO:0000256" key="2">
    <source>
        <dbReference type="ARBA" id="ARBA00022630"/>
    </source>
</evidence>
<dbReference type="PANTHER" id="PTHR43004:SF19">
    <property type="entry name" value="BINDING MONOOXYGENASE, PUTATIVE (JCVI)-RELATED"/>
    <property type="match status" value="1"/>
</dbReference>
<dbReference type="InterPro" id="IPR036188">
    <property type="entry name" value="FAD/NAD-bd_sf"/>
</dbReference>
<feature type="domain" description="FAD-binding" evidence="5">
    <location>
        <begin position="9"/>
        <end position="344"/>
    </location>
</feature>
<dbReference type="EMBL" id="ML996569">
    <property type="protein sequence ID" value="KAF2759538.1"/>
    <property type="molecule type" value="Genomic_DNA"/>
</dbReference>
<dbReference type="GO" id="GO:0071949">
    <property type="term" value="F:FAD binding"/>
    <property type="evidence" value="ECO:0007669"/>
    <property type="project" value="InterPro"/>
</dbReference>
<reference evidence="6" key="1">
    <citation type="journal article" date="2020" name="Stud. Mycol.">
        <title>101 Dothideomycetes genomes: a test case for predicting lifestyles and emergence of pathogens.</title>
        <authorList>
            <person name="Haridas S."/>
            <person name="Albert R."/>
            <person name="Binder M."/>
            <person name="Bloem J."/>
            <person name="Labutti K."/>
            <person name="Salamov A."/>
            <person name="Andreopoulos B."/>
            <person name="Baker S."/>
            <person name="Barry K."/>
            <person name="Bills G."/>
            <person name="Bluhm B."/>
            <person name="Cannon C."/>
            <person name="Castanera R."/>
            <person name="Culley D."/>
            <person name="Daum C."/>
            <person name="Ezra D."/>
            <person name="Gonzalez J."/>
            <person name="Henrissat B."/>
            <person name="Kuo A."/>
            <person name="Liang C."/>
            <person name="Lipzen A."/>
            <person name="Lutzoni F."/>
            <person name="Magnuson J."/>
            <person name="Mondo S."/>
            <person name="Nolan M."/>
            <person name="Ohm R."/>
            <person name="Pangilinan J."/>
            <person name="Park H.-J."/>
            <person name="Ramirez L."/>
            <person name="Alfaro M."/>
            <person name="Sun H."/>
            <person name="Tritt A."/>
            <person name="Yoshinaga Y."/>
            <person name="Zwiers L.-H."/>
            <person name="Turgeon B."/>
            <person name="Goodwin S."/>
            <person name="Spatafora J."/>
            <person name="Crous P."/>
            <person name="Grigoriev I."/>
        </authorList>
    </citation>
    <scope>NUCLEOTIDE SEQUENCE</scope>
    <source>
        <strain evidence="6">CBS 121739</strain>
    </source>
</reference>
<accession>A0A6A6W9I3</accession>
<dbReference type="GO" id="GO:0016709">
    <property type="term" value="F:oxidoreductase activity, acting on paired donors, with incorporation or reduction of molecular oxygen, NAD(P)H as one donor, and incorporation of one atom of oxygen"/>
    <property type="evidence" value="ECO:0007669"/>
    <property type="project" value="UniProtKB-ARBA"/>
</dbReference>
<keyword evidence="7" id="KW-1185">Reference proteome</keyword>